<gene>
    <name evidence="3" type="ORF">H1R13_05520</name>
</gene>
<evidence type="ECO:0000256" key="1">
    <source>
        <dbReference type="SAM" id="MobiDB-lite"/>
    </source>
</evidence>
<evidence type="ECO:0000259" key="2">
    <source>
        <dbReference type="PROSITE" id="PS50879"/>
    </source>
</evidence>
<dbReference type="InterPro" id="IPR012337">
    <property type="entry name" value="RNaseH-like_sf"/>
</dbReference>
<feature type="domain" description="RNase H type-1" evidence="2">
    <location>
        <begin position="1"/>
        <end position="65"/>
    </location>
</feature>
<dbReference type="PROSITE" id="PS50879">
    <property type="entry name" value="RNASE_H_1"/>
    <property type="match status" value="1"/>
</dbReference>
<comment type="caution">
    <text evidence="3">The sequence shown here is derived from an EMBL/GenBank/DDBJ whole genome shotgun (WGS) entry which is preliminary data.</text>
</comment>
<dbReference type="GO" id="GO:0004523">
    <property type="term" value="F:RNA-DNA hybrid ribonuclease activity"/>
    <property type="evidence" value="ECO:0007669"/>
    <property type="project" value="InterPro"/>
</dbReference>
<reference evidence="3 4" key="1">
    <citation type="submission" date="2020-08" db="EMBL/GenBank/DDBJ databases">
        <title>Whole-Genome Sequence of French Clinical Streptomyces mexicanus Strain Q0842.</title>
        <authorList>
            <person name="Boxberger M."/>
            <person name="La Scola B."/>
        </authorList>
    </citation>
    <scope>NUCLEOTIDE SEQUENCE [LARGE SCALE GENOMIC DNA]</scope>
    <source>
        <strain evidence="3 4">Marseille-Q0842</strain>
    </source>
</reference>
<dbReference type="SUPFAM" id="SSF53098">
    <property type="entry name" value="Ribonuclease H-like"/>
    <property type="match status" value="1"/>
</dbReference>
<dbReference type="OrthoDB" id="3977005at2"/>
<dbReference type="Proteomes" id="UP000517694">
    <property type="component" value="Unassembled WGS sequence"/>
</dbReference>
<organism evidence="3 4">
    <name type="scientific">Streptomyces mexicanus</name>
    <dbReference type="NCBI Taxonomy" id="178566"/>
    <lineage>
        <taxon>Bacteria</taxon>
        <taxon>Bacillati</taxon>
        <taxon>Actinomycetota</taxon>
        <taxon>Actinomycetes</taxon>
        <taxon>Kitasatosporales</taxon>
        <taxon>Streptomycetaceae</taxon>
        <taxon>Streptomyces</taxon>
    </lineage>
</organism>
<proteinExistence type="predicted"/>
<protein>
    <recommendedName>
        <fullName evidence="2">RNase H type-1 domain-containing protein</fullName>
    </recommendedName>
</protein>
<dbReference type="RefSeq" id="WP_159672334.1">
    <property type="nucleotide sequence ID" value="NZ_JACMHY010000002.1"/>
</dbReference>
<keyword evidence="4" id="KW-1185">Reference proteome</keyword>
<dbReference type="EMBL" id="JACMHY010000002">
    <property type="protein sequence ID" value="MBC2864474.1"/>
    <property type="molecule type" value="Genomic_DNA"/>
</dbReference>
<name>A0A7X1LPE1_9ACTN</name>
<sequence length="98" mass="10788">MEVTNAALDSADLAVAHRTLLLPESRHLMDRLLRHRYRVQVRWPKGHIGHDLNEAADALAGLAFRRATGRISPLTARKEEARTLRSLGSGDRPSSAAA</sequence>
<evidence type="ECO:0000313" key="4">
    <source>
        <dbReference type="Proteomes" id="UP000517694"/>
    </source>
</evidence>
<dbReference type="InterPro" id="IPR036397">
    <property type="entry name" value="RNaseH_sf"/>
</dbReference>
<accession>A0A7X1LPE1</accession>
<evidence type="ECO:0000313" key="3">
    <source>
        <dbReference type="EMBL" id="MBC2864474.1"/>
    </source>
</evidence>
<dbReference type="GO" id="GO:0003676">
    <property type="term" value="F:nucleic acid binding"/>
    <property type="evidence" value="ECO:0007669"/>
    <property type="project" value="InterPro"/>
</dbReference>
<feature type="region of interest" description="Disordered" evidence="1">
    <location>
        <begin position="75"/>
        <end position="98"/>
    </location>
</feature>
<dbReference type="AlphaFoldDB" id="A0A7X1LPE1"/>
<dbReference type="InterPro" id="IPR002156">
    <property type="entry name" value="RNaseH_domain"/>
</dbReference>
<dbReference type="Gene3D" id="3.30.420.10">
    <property type="entry name" value="Ribonuclease H-like superfamily/Ribonuclease H"/>
    <property type="match status" value="1"/>
</dbReference>